<keyword evidence="4" id="KW-1185">Reference proteome</keyword>
<dbReference type="Proteomes" id="UP000679629">
    <property type="component" value="Chromosome"/>
</dbReference>
<dbReference type="RefSeq" id="WP_215117012.1">
    <property type="nucleotide sequence ID" value="NZ_CP075896.1"/>
</dbReference>
<evidence type="ECO:0000259" key="2">
    <source>
        <dbReference type="SMART" id="SM00860"/>
    </source>
</evidence>
<protein>
    <submittedName>
        <fullName evidence="3">SMI1/KNR4 family protein</fullName>
    </submittedName>
</protein>
<dbReference type="InterPro" id="IPR037883">
    <property type="entry name" value="Knr4/Smi1-like_sf"/>
</dbReference>
<name>A0ABX8FKE2_9ACTN</name>
<dbReference type="SMART" id="SM00860">
    <property type="entry name" value="SMI1_KNR4"/>
    <property type="match status" value="1"/>
</dbReference>
<accession>A0ABX8FKE2</accession>
<dbReference type="InterPro" id="IPR018958">
    <property type="entry name" value="Knr4/Smi1-like_dom"/>
</dbReference>
<feature type="region of interest" description="Disordered" evidence="1">
    <location>
        <begin position="383"/>
        <end position="404"/>
    </location>
</feature>
<proteinExistence type="predicted"/>
<dbReference type="Pfam" id="PF09346">
    <property type="entry name" value="SMI1_KNR4"/>
    <property type="match status" value="1"/>
</dbReference>
<feature type="domain" description="Knr4/Smi1-like" evidence="2">
    <location>
        <begin position="46"/>
        <end position="179"/>
    </location>
</feature>
<dbReference type="Gene3D" id="3.40.1580.10">
    <property type="entry name" value="SMI1/KNR4-like"/>
    <property type="match status" value="1"/>
</dbReference>
<dbReference type="SUPFAM" id="SSF160631">
    <property type="entry name" value="SMI1/KNR4-like"/>
    <property type="match status" value="1"/>
</dbReference>
<sequence length="639" mass="70201">MTDAMFDWRPFLVRWSEEWGDALGPDDSRGEPDEEARRAGWLGFAPAPDARIAALEERLGLRLPPSYRAFLQVTDGWRHAGGFVWRLAGTEDLRRHEDASGLAEWLREELDEDSTPEEVLLAGMGERALQLDVESDATYVLMDPGDVGDDGEWAVYEHATWSGDFHPRRHASFRAFMEAMHRQFHMLRASRLGEEFTNSTTQALDRAVDNARLDALRGHHEQADTALAEAEEYGRPRAKALRDQIRRMLGDSHLVDFGPLKADPLYAPEVLPVLAPQHVRDGAGWKSHVRTVPKAARATADEILRQVLQGTFRYTVDGPFGRAVDEAREQARWGETDAAWRTLRAALPSWRPLGPDHLAPVGLLADPLLGPLLTADRGRELLATPRGGETGTAPAPTADADPPGLAWLAEGEPTGRGYRFVLVEGVEPAELPDRLADDTAGLNEPMELWRARQGRSGNGLSATPWEDRALAAVGRAGPGWSFAFDVEPWHFHERTFRSPAGPASRGSRAVVVWGDLSGLFHLSVGEDGAEKYAFTVQGTATRRRGAVPPALDPDRFFGPPADASPGEARPWQEAEREALSAVAAEFGVRLPRFALTCGRLHTFTTLSWTRPPEPGAVYQFGTFTVHPLPGPDEGGGTGW</sequence>
<evidence type="ECO:0000313" key="3">
    <source>
        <dbReference type="EMBL" id="QWB21606.1"/>
    </source>
</evidence>
<dbReference type="EMBL" id="CP075896">
    <property type="protein sequence ID" value="QWB21606.1"/>
    <property type="molecule type" value="Genomic_DNA"/>
</dbReference>
<organism evidence="3 4">
    <name type="scientific">Streptomyces koelreuteriae</name>
    <dbReference type="NCBI Taxonomy" id="2838015"/>
    <lineage>
        <taxon>Bacteria</taxon>
        <taxon>Bacillati</taxon>
        <taxon>Actinomycetota</taxon>
        <taxon>Actinomycetes</taxon>
        <taxon>Kitasatosporales</taxon>
        <taxon>Streptomycetaceae</taxon>
        <taxon>Streptomyces</taxon>
    </lineage>
</organism>
<evidence type="ECO:0000256" key="1">
    <source>
        <dbReference type="SAM" id="MobiDB-lite"/>
    </source>
</evidence>
<evidence type="ECO:0000313" key="4">
    <source>
        <dbReference type="Proteomes" id="UP000679629"/>
    </source>
</evidence>
<gene>
    <name evidence="3" type="ORF">KJK29_02890</name>
</gene>
<reference evidence="4" key="1">
    <citation type="submission" date="2021-05" db="EMBL/GenBank/DDBJ databases">
        <title>Direct Submission.</title>
        <authorList>
            <person name="Li K."/>
            <person name="Gao J."/>
        </authorList>
    </citation>
    <scope>NUCLEOTIDE SEQUENCE [LARGE SCALE GENOMIC DNA]</scope>
    <source>
        <strain evidence="4">MG62</strain>
    </source>
</reference>